<dbReference type="GO" id="GO:0032357">
    <property type="term" value="F:oxidized purine DNA binding"/>
    <property type="evidence" value="ECO:0007669"/>
    <property type="project" value="TreeGrafter"/>
</dbReference>
<dbReference type="GO" id="GO:0046872">
    <property type="term" value="F:metal ion binding"/>
    <property type="evidence" value="ECO:0007669"/>
    <property type="project" value="UniProtKB-UniRule"/>
</dbReference>
<dbReference type="SUPFAM" id="SSF55811">
    <property type="entry name" value="Nudix"/>
    <property type="match status" value="1"/>
</dbReference>
<dbReference type="NCBIfam" id="TIGR01084">
    <property type="entry name" value="mutY"/>
    <property type="match status" value="1"/>
</dbReference>
<reference evidence="16 17" key="1">
    <citation type="submission" date="2016-10" db="EMBL/GenBank/DDBJ databases">
        <authorList>
            <person name="de Groot N.N."/>
        </authorList>
    </citation>
    <scope>NUCLEOTIDE SEQUENCE [LARGE SCALE GENOMIC DNA]</scope>
    <source>
        <strain evidence="16 17">DSM 26656</strain>
    </source>
</reference>
<evidence type="ECO:0000313" key="17">
    <source>
        <dbReference type="Proteomes" id="UP000236743"/>
    </source>
</evidence>
<dbReference type="CDD" id="cd03431">
    <property type="entry name" value="NUDIX_DNA_Glycosylase_C-MutY"/>
    <property type="match status" value="1"/>
</dbReference>
<evidence type="ECO:0000256" key="8">
    <source>
        <dbReference type="ARBA" id="ARBA00022763"/>
    </source>
</evidence>
<evidence type="ECO:0000256" key="9">
    <source>
        <dbReference type="ARBA" id="ARBA00022801"/>
    </source>
</evidence>
<comment type="function">
    <text evidence="2">Adenine glycosylase active on G-A mispairs. MutY also corrects error-prone DNA synthesis past GO lesions which are due to the oxidatively damaged form of guanine: 7,8-dihydro-8-oxoguanine (8-oxo-dGTP).</text>
</comment>
<dbReference type="FunFam" id="1.10.340.30:FF:000002">
    <property type="entry name" value="Adenine DNA glycosylase"/>
    <property type="match status" value="1"/>
</dbReference>
<dbReference type="GO" id="GO:0006284">
    <property type="term" value="P:base-excision repair"/>
    <property type="evidence" value="ECO:0007669"/>
    <property type="project" value="UniProtKB-UniRule"/>
</dbReference>
<keyword evidence="13 14" id="KW-0326">Glycosidase</keyword>
<dbReference type="InterPro" id="IPR011257">
    <property type="entry name" value="DNA_glycosylase"/>
</dbReference>
<evidence type="ECO:0000256" key="7">
    <source>
        <dbReference type="ARBA" id="ARBA00022723"/>
    </source>
</evidence>
<dbReference type="EMBL" id="FNUY01000001">
    <property type="protein sequence ID" value="SEF60236.1"/>
    <property type="molecule type" value="Genomic_DNA"/>
</dbReference>
<dbReference type="InterPro" id="IPR003265">
    <property type="entry name" value="HhH-GPD_domain"/>
</dbReference>
<dbReference type="PROSITE" id="PS01155">
    <property type="entry name" value="ENDONUCLEASE_III_2"/>
    <property type="match status" value="1"/>
</dbReference>
<dbReference type="Pfam" id="PF00730">
    <property type="entry name" value="HhH-GPD"/>
    <property type="match status" value="1"/>
</dbReference>
<keyword evidence="6" id="KW-0004">4Fe-4S</keyword>
<dbReference type="PANTHER" id="PTHR42944:SF1">
    <property type="entry name" value="ADENINE DNA GLYCOSYLASE"/>
    <property type="match status" value="1"/>
</dbReference>
<evidence type="ECO:0000256" key="14">
    <source>
        <dbReference type="RuleBase" id="RU365096"/>
    </source>
</evidence>
<dbReference type="OrthoDB" id="9802365at2"/>
<evidence type="ECO:0000256" key="1">
    <source>
        <dbReference type="ARBA" id="ARBA00000843"/>
    </source>
</evidence>
<evidence type="ECO:0000256" key="13">
    <source>
        <dbReference type="ARBA" id="ARBA00023295"/>
    </source>
</evidence>
<dbReference type="Pfam" id="PF14815">
    <property type="entry name" value="NUDIX_4"/>
    <property type="match status" value="1"/>
</dbReference>
<gene>
    <name evidence="16" type="ORF">SAMN04488115_101601</name>
</gene>
<evidence type="ECO:0000256" key="2">
    <source>
        <dbReference type="ARBA" id="ARBA00002933"/>
    </source>
</evidence>
<evidence type="ECO:0000256" key="3">
    <source>
        <dbReference type="ARBA" id="ARBA00008343"/>
    </source>
</evidence>
<evidence type="ECO:0000256" key="6">
    <source>
        <dbReference type="ARBA" id="ARBA00022485"/>
    </source>
</evidence>
<sequence length="362" mass="39596">MTLATRQPAAKAADLLSWYDRHRRALPWRALPGESPDPYRVWASEIMLQQTTITAVKPYFERFMARFPTVGALAAAPSEEVMQAWAGLGYYSRARNLHACAKAVVEQHGGRFPDTEEGLRTLPGIGAYTAGAVAAIAFDRPAAAVDGNVERVMTRLFAIEAVLPGAKPLIREHVLTLLPAARPGDFAQALMDLGATICTPRNPACGICPWRDPCVARLEGTQETYPRKTAKKAGFTRYGAAFVLMREDGAILVRTRPAKGLLGGMAEVPTSDWRPDYELDGAAQDAPVVARWRRLDVPVRHVFTHFPLELTVLVARAGEKAQAPQGMRFTSQGRLREEPFPSLMLKVVEAGLEALRPPPSPP</sequence>
<dbReference type="Gene3D" id="1.10.340.30">
    <property type="entry name" value="Hypothetical protein, domain 2"/>
    <property type="match status" value="1"/>
</dbReference>
<dbReference type="AlphaFoldDB" id="A0A1H5TBR8"/>
<keyword evidence="12" id="KW-0234">DNA repair</keyword>
<evidence type="ECO:0000256" key="4">
    <source>
        <dbReference type="ARBA" id="ARBA00012045"/>
    </source>
</evidence>
<dbReference type="InterPro" id="IPR003651">
    <property type="entry name" value="Endonuclease3_FeS-loop_motif"/>
</dbReference>
<keyword evidence="9" id="KW-0378">Hydrolase</keyword>
<dbReference type="GO" id="GO:0035485">
    <property type="term" value="F:adenine/guanine mispair binding"/>
    <property type="evidence" value="ECO:0007669"/>
    <property type="project" value="TreeGrafter"/>
</dbReference>
<dbReference type="PROSITE" id="PS00764">
    <property type="entry name" value="ENDONUCLEASE_III_1"/>
    <property type="match status" value="1"/>
</dbReference>
<dbReference type="Pfam" id="PF10576">
    <property type="entry name" value="EndIII_4Fe-2S"/>
    <property type="match status" value="1"/>
</dbReference>
<dbReference type="InterPro" id="IPR023170">
    <property type="entry name" value="HhH_base_excis_C"/>
</dbReference>
<organism evidence="16 17">
    <name type="scientific">Bosea lathyri</name>
    <dbReference type="NCBI Taxonomy" id="1036778"/>
    <lineage>
        <taxon>Bacteria</taxon>
        <taxon>Pseudomonadati</taxon>
        <taxon>Pseudomonadota</taxon>
        <taxon>Alphaproteobacteria</taxon>
        <taxon>Hyphomicrobiales</taxon>
        <taxon>Boseaceae</taxon>
        <taxon>Bosea</taxon>
    </lineage>
</organism>
<dbReference type="InterPro" id="IPR044298">
    <property type="entry name" value="MIG/MutY"/>
</dbReference>
<dbReference type="RefSeq" id="WP_103870954.1">
    <property type="nucleotide sequence ID" value="NZ_FNUY01000001.1"/>
</dbReference>
<dbReference type="GO" id="GO:0000701">
    <property type="term" value="F:purine-specific mismatch base pair DNA N-glycosylase activity"/>
    <property type="evidence" value="ECO:0007669"/>
    <property type="project" value="UniProtKB-EC"/>
</dbReference>
<dbReference type="InterPro" id="IPR000445">
    <property type="entry name" value="HhH_motif"/>
</dbReference>
<dbReference type="EC" id="3.2.2.31" evidence="4 14"/>
<dbReference type="SMART" id="SM00478">
    <property type="entry name" value="ENDO3c"/>
    <property type="match status" value="1"/>
</dbReference>
<dbReference type="InterPro" id="IPR029119">
    <property type="entry name" value="MutY_C"/>
</dbReference>
<keyword evidence="10 14" id="KW-0408">Iron</keyword>
<accession>A0A1H5TBR8</accession>
<dbReference type="GO" id="GO:0006298">
    <property type="term" value="P:mismatch repair"/>
    <property type="evidence" value="ECO:0007669"/>
    <property type="project" value="TreeGrafter"/>
</dbReference>
<evidence type="ECO:0000256" key="10">
    <source>
        <dbReference type="ARBA" id="ARBA00023004"/>
    </source>
</evidence>
<dbReference type="GO" id="GO:0051539">
    <property type="term" value="F:4 iron, 4 sulfur cluster binding"/>
    <property type="evidence" value="ECO:0007669"/>
    <property type="project" value="UniProtKB-UniRule"/>
</dbReference>
<keyword evidence="7" id="KW-0479">Metal-binding</keyword>
<comment type="catalytic activity">
    <reaction evidence="1 14">
        <text>Hydrolyzes free adenine bases from 7,8-dihydro-8-oxoguanine:adenine mismatched double-stranded DNA, leaving an apurinic site.</text>
        <dbReference type="EC" id="3.2.2.31"/>
    </reaction>
</comment>
<evidence type="ECO:0000256" key="11">
    <source>
        <dbReference type="ARBA" id="ARBA00023014"/>
    </source>
</evidence>
<evidence type="ECO:0000256" key="5">
    <source>
        <dbReference type="ARBA" id="ARBA00022023"/>
    </source>
</evidence>
<dbReference type="InterPro" id="IPR004035">
    <property type="entry name" value="Endouclease-III_FeS-bd_BS"/>
</dbReference>
<dbReference type="Pfam" id="PF00633">
    <property type="entry name" value="HHH"/>
    <property type="match status" value="1"/>
</dbReference>
<feature type="domain" description="HhH-GPD" evidence="15">
    <location>
        <begin position="47"/>
        <end position="196"/>
    </location>
</feature>
<dbReference type="InterPro" id="IPR015797">
    <property type="entry name" value="NUDIX_hydrolase-like_dom_sf"/>
</dbReference>
<dbReference type="Gene3D" id="1.10.1670.10">
    <property type="entry name" value="Helix-hairpin-Helix base-excision DNA repair enzymes (C-terminal)"/>
    <property type="match status" value="1"/>
</dbReference>
<dbReference type="SUPFAM" id="SSF48150">
    <property type="entry name" value="DNA-glycosylase"/>
    <property type="match status" value="1"/>
</dbReference>
<evidence type="ECO:0000313" key="16">
    <source>
        <dbReference type="EMBL" id="SEF60236.1"/>
    </source>
</evidence>
<keyword evidence="17" id="KW-1185">Reference proteome</keyword>
<name>A0A1H5TBR8_9HYPH</name>
<comment type="cofactor">
    <cofactor evidence="14">
        <name>[4Fe-4S] cluster</name>
        <dbReference type="ChEBI" id="CHEBI:49883"/>
    </cofactor>
    <text evidence="14">Binds 1 [4Fe-4S] cluster.</text>
</comment>
<proteinExistence type="inferred from homology"/>
<dbReference type="PANTHER" id="PTHR42944">
    <property type="entry name" value="ADENINE DNA GLYCOSYLASE"/>
    <property type="match status" value="1"/>
</dbReference>
<dbReference type="Proteomes" id="UP000236743">
    <property type="component" value="Unassembled WGS sequence"/>
</dbReference>
<dbReference type="InterPro" id="IPR004036">
    <property type="entry name" value="Endonuclease-III-like_CS2"/>
</dbReference>
<evidence type="ECO:0000259" key="15">
    <source>
        <dbReference type="SMART" id="SM00478"/>
    </source>
</evidence>
<dbReference type="GO" id="GO:0034039">
    <property type="term" value="F:8-oxo-7,8-dihydroguanine DNA N-glycosylase activity"/>
    <property type="evidence" value="ECO:0007669"/>
    <property type="project" value="TreeGrafter"/>
</dbReference>
<keyword evidence="8 14" id="KW-0227">DNA damage</keyword>
<dbReference type="Gene3D" id="3.90.79.10">
    <property type="entry name" value="Nucleoside Triphosphate Pyrophosphohydrolase"/>
    <property type="match status" value="1"/>
</dbReference>
<dbReference type="CDD" id="cd00056">
    <property type="entry name" value="ENDO3c"/>
    <property type="match status" value="1"/>
</dbReference>
<evidence type="ECO:0000256" key="12">
    <source>
        <dbReference type="ARBA" id="ARBA00023204"/>
    </source>
</evidence>
<comment type="similarity">
    <text evidence="3 14">Belongs to the Nth/MutY family.</text>
</comment>
<keyword evidence="11" id="KW-0411">Iron-sulfur</keyword>
<protein>
    <recommendedName>
        <fullName evidence="5 14">Adenine DNA glycosylase</fullName>
        <ecNumber evidence="4 14">3.2.2.31</ecNumber>
    </recommendedName>
</protein>
<dbReference type="InterPro" id="IPR005760">
    <property type="entry name" value="A/G_AdeGlyc_MutY"/>
</dbReference>